<feature type="repeat" description="TPR" evidence="3">
    <location>
        <begin position="37"/>
        <end position="70"/>
    </location>
</feature>
<keyword evidence="2 3" id="KW-0802">TPR repeat</keyword>
<reference evidence="5" key="1">
    <citation type="submission" date="2019-02" db="EMBL/GenBank/DDBJ databases">
        <authorList>
            <person name="Gruber-Vodicka R. H."/>
            <person name="Seah K. B. B."/>
        </authorList>
    </citation>
    <scope>NUCLEOTIDE SEQUENCE</scope>
    <source>
        <strain evidence="6">BECK_BY7</strain>
        <strain evidence="5">BECK_M6</strain>
    </source>
</reference>
<evidence type="ECO:0000313" key="5">
    <source>
        <dbReference type="EMBL" id="VFJ89934.1"/>
    </source>
</evidence>
<accession>A0A450UCD2</accession>
<evidence type="ECO:0000313" key="6">
    <source>
        <dbReference type="EMBL" id="VFK15393.1"/>
    </source>
</evidence>
<dbReference type="PANTHER" id="PTHR44943:SF8">
    <property type="entry name" value="TPR REPEAT-CONTAINING PROTEIN MJ0263"/>
    <property type="match status" value="1"/>
</dbReference>
<dbReference type="InterPro" id="IPR011990">
    <property type="entry name" value="TPR-like_helical_dom_sf"/>
</dbReference>
<dbReference type="PROSITE" id="PS50293">
    <property type="entry name" value="TPR_REGION"/>
    <property type="match status" value="1"/>
</dbReference>
<gene>
    <name evidence="5" type="ORF">BECKLFY1418A_GA0070994_100927</name>
    <name evidence="6" type="ORF">BECKLFY1418C_GA0070996_101510</name>
</gene>
<dbReference type="EMBL" id="CAADFH010000009">
    <property type="protein sequence ID" value="VFJ89934.1"/>
    <property type="molecule type" value="Genomic_DNA"/>
</dbReference>
<keyword evidence="4" id="KW-0812">Transmembrane</keyword>
<sequence>MNERTYRFLRATAIVLVTAWVGWSFYDSFLRDTADPTRNLFDAAERYFEDQAYEKALEHYDEILKQSPNHLFALRGHARTLLMLERYWQAERAFDEAISREPGFANTWANRGILHDRMGRHDKALSDYERALRLDPSIADGPHWITRFLRLQATPPPTIADRARYLRAQLALPKTERLLQSPEDDDRQRPYKR</sequence>
<feature type="transmembrane region" description="Helical" evidence="4">
    <location>
        <begin position="7"/>
        <end position="26"/>
    </location>
</feature>
<dbReference type="InterPro" id="IPR051685">
    <property type="entry name" value="Ycf3/AcsC/BcsC/TPR_MFPF"/>
</dbReference>
<dbReference type="SUPFAM" id="SSF48452">
    <property type="entry name" value="TPR-like"/>
    <property type="match status" value="1"/>
</dbReference>
<evidence type="ECO:0000256" key="4">
    <source>
        <dbReference type="SAM" id="Phobius"/>
    </source>
</evidence>
<organism evidence="5">
    <name type="scientific">Candidatus Kentrum sp. LFY</name>
    <dbReference type="NCBI Taxonomy" id="2126342"/>
    <lineage>
        <taxon>Bacteria</taxon>
        <taxon>Pseudomonadati</taxon>
        <taxon>Pseudomonadota</taxon>
        <taxon>Gammaproteobacteria</taxon>
        <taxon>Candidatus Kentrum</taxon>
    </lineage>
</organism>
<dbReference type="AlphaFoldDB" id="A0A450UCD2"/>
<dbReference type="SMART" id="SM00028">
    <property type="entry name" value="TPR"/>
    <property type="match status" value="3"/>
</dbReference>
<evidence type="ECO:0000256" key="1">
    <source>
        <dbReference type="ARBA" id="ARBA00022737"/>
    </source>
</evidence>
<dbReference type="EMBL" id="CAADFN010000015">
    <property type="protein sequence ID" value="VFK15393.1"/>
    <property type="molecule type" value="Genomic_DNA"/>
</dbReference>
<evidence type="ECO:0000256" key="3">
    <source>
        <dbReference type="PROSITE-ProRule" id="PRU00339"/>
    </source>
</evidence>
<dbReference type="Gene3D" id="1.25.40.10">
    <property type="entry name" value="Tetratricopeptide repeat domain"/>
    <property type="match status" value="1"/>
</dbReference>
<keyword evidence="1" id="KW-0677">Repeat</keyword>
<keyword evidence="4" id="KW-0472">Membrane</keyword>
<dbReference type="InterPro" id="IPR019734">
    <property type="entry name" value="TPR_rpt"/>
</dbReference>
<feature type="repeat" description="TPR" evidence="3">
    <location>
        <begin position="105"/>
        <end position="138"/>
    </location>
</feature>
<dbReference type="Pfam" id="PF00515">
    <property type="entry name" value="TPR_1"/>
    <property type="match status" value="1"/>
</dbReference>
<proteinExistence type="predicted"/>
<dbReference type="PANTHER" id="PTHR44943">
    <property type="entry name" value="CELLULOSE SYNTHASE OPERON PROTEIN C"/>
    <property type="match status" value="1"/>
</dbReference>
<keyword evidence="4" id="KW-1133">Transmembrane helix</keyword>
<name>A0A450UCD2_9GAMM</name>
<protein>
    <submittedName>
        <fullName evidence="5">Tetratricopeptide repeat-containing protein</fullName>
    </submittedName>
</protein>
<dbReference type="PROSITE" id="PS50005">
    <property type="entry name" value="TPR"/>
    <property type="match status" value="2"/>
</dbReference>
<evidence type="ECO:0000256" key="2">
    <source>
        <dbReference type="ARBA" id="ARBA00022803"/>
    </source>
</evidence>